<name>A0ACC2DNJ5_DIPCM</name>
<sequence length="161" mass="17752">MATDLITKQQLKELREVFSQFDRDGDGSITELEMGSLFRSLGITPSTTQLEALIERVDTNKNGLVEFSEFVDLIAPELANQVTYNDQELLRLFQVFDKDGNGFITAAELAHAMARLGHPLSPRELAEMIGEADVDGDGRISFSEFVSAMNNAAFENSMSGI</sequence>
<evidence type="ECO:0000313" key="2">
    <source>
        <dbReference type="Proteomes" id="UP001162992"/>
    </source>
</evidence>
<comment type="caution">
    <text evidence="1">The sequence shown here is derived from an EMBL/GenBank/DDBJ whole genome shotgun (WGS) entry which is preliminary data.</text>
</comment>
<reference evidence="2" key="1">
    <citation type="journal article" date="2024" name="Proc. Natl. Acad. Sci. U.S.A.">
        <title>Extraordinary preservation of gene collinearity over three hundred million years revealed in homosporous lycophytes.</title>
        <authorList>
            <person name="Li C."/>
            <person name="Wickell D."/>
            <person name="Kuo L.Y."/>
            <person name="Chen X."/>
            <person name="Nie B."/>
            <person name="Liao X."/>
            <person name="Peng D."/>
            <person name="Ji J."/>
            <person name="Jenkins J."/>
            <person name="Williams M."/>
            <person name="Shu S."/>
            <person name="Plott C."/>
            <person name="Barry K."/>
            <person name="Rajasekar S."/>
            <person name="Grimwood J."/>
            <person name="Han X."/>
            <person name="Sun S."/>
            <person name="Hou Z."/>
            <person name="He W."/>
            <person name="Dai G."/>
            <person name="Sun C."/>
            <person name="Schmutz J."/>
            <person name="Leebens-Mack J.H."/>
            <person name="Li F.W."/>
            <person name="Wang L."/>
        </authorList>
    </citation>
    <scope>NUCLEOTIDE SEQUENCE [LARGE SCALE GENOMIC DNA]</scope>
    <source>
        <strain evidence="2">cv. PW_Plant_1</strain>
    </source>
</reference>
<gene>
    <name evidence="1" type="ORF">O6H91_05G052800</name>
</gene>
<evidence type="ECO:0000313" key="1">
    <source>
        <dbReference type="EMBL" id="KAJ7555743.1"/>
    </source>
</evidence>
<protein>
    <submittedName>
        <fullName evidence="1">Uncharacterized protein</fullName>
    </submittedName>
</protein>
<accession>A0ACC2DNJ5</accession>
<keyword evidence="2" id="KW-1185">Reference proteome</keyword>
<dbReference type="Proteomes" id="UP001162992">
    <property type="component" value="Chromosome 5"/>
</dbReference>
<dbReference type="EMBL" id="CM055096">
    <property type="protein sequence ID" value="KAJ7555743.1"/>
    <property type="molecule type" value="Genomic_DNA"/>
</dbReference>
<organism evidence="1 2">
    <name type="scientific">Diphasiastrum complanatum</name>
    <name type="common">Issler's clubmoss</name>
    <name type="synonym">Lycopodium complanatum</name>
    <dbReference type="NCBI Taxonomy" id="34168"/>
    <lineage>
        <taxon>Eukaryota</taxon>
        <taxon>Viridiplantae</taxon>
        <taxon>Streptophyta</taxon>
        <taxon>Embryophyta</taxon>
        <taxon>Tracheophyta</taxon>
        <taxon>Lycopodiopsida</taxon>
        <taxon>Lycopodiales</taxon>
        <taxon>Lycopodiaceae</taxon>
        <taxon>Lycopodioideae</taxon>
        <taxon>Diphasiastrum</taxon>
    </lineage>
</organism>
<proteinExistence type="predicted"/>